<dbReference type="Proteomes" id="UP000199423">
    <property type="component" value="Unassembled WGS sequence"/>
</dbReference>
<evidence type="ECO:0000256" key="1">
    <source>
        <dbReference type="SAM" id="MobiDB-lite"/>
    </source>
</evidence>
<keyword evidence="3" id="KW-1185">Reference proteome</keyword>
<dbReference type="EMBL" id="FPCH01000001">
    <property type="protein sequence ID" value="SFV29353.1"/>
    <property type="molecule type" value="Genomic_DNA"/>
</dbReference>
<dbReference type="AlphaFoldDB" id="A0A1I7N442"/>
<organism evidence="2 3">
    <name type="scientific">Hyphomicrobium facile</name>
    <dbReference type="NCBI Taxonomy" id="51670"/>
    <lineage>
        <taxon>Bacteria</taxon>
        <taxon>Pseudomonadati</taxon>
        <taxon>Pseudomonadota</taxon>
        <taxon>Alphaproteobacteria</taxon>
        <taxon>Hyphomicrobiales</taxon>
        <taxon>Hyphomicrobiaceae</taxon>
        <taxon>Hyphomicrobium</taxon>
    </lineage>
</organism>
<feature type="region of interest" description="Disordered" evidence="1">
    <location>
        <begin position="1"/>
        <end position="49"/>
    </location>
</feature>
<evidence type="ECO:0000313" key="2">
    <source>
        <dbReference type="EMBL" id="SFV29353.1"/>
    </source>
</evidence>
<accession>A0A1I7N442</accession>
<name>A0A1I7N442_9HYPH</name>
<reference evidence="3" key="1">
    <citation type="submission" date="2016-10" db="EMBL/GenBank/DDBJ databases">
        <authorList>
            <person name="Varghese N."/>
            <person name="Submissions S."/>
        </authorList>
    </citation>
    <scope>NUCLEOTIDE SEQUENCE [LARGE SCALE GENOMIC DNA]</scope>
    <source>
        <strain evidence="3">DSM 1565</strain>
    </source>
</reference>
<protein>
    <submittedName>
        <fullName evidence="2">Uncharacterized protein</fullName>
    </submittedName>
</protein>
<evidence type="ECO:0000313" key="3">
    <source>
        <dbReference type="Proteomes" id="UP000199423"/>
    </source>
</evidence>
<proteinExistence type="predicted"/>
<sequence length="78" mass="8584">MDHLPPDGNTIGLTQRPRCVRAPLNPKKPCKRQNRKRAAEVPAPLPPALVPVDCPKGQLAGFDVDRPRCRTLTLPKAQ</sequence>
<gene>
    <name evidence="2" type="ORF">SAMN04488557_1231</name>
</gene>